<feature type="non-terminal residue" evidence="1">
    <location>
        <position position="1"/>
    </location>
</feature>
<protein>
    <submittedName>
        <fullName evidence="1">Uncharacterized protein</fullName>
    </submittedName>
</protein>
<reference evidence="1" key="1">
    <citation type="submission" date="2020-08" db="EMBL/GenBank/DDBJ databases">
        <title>Genome sequencing and assembly of the red palm weevil Rhynchophorus ferrugineus.</title>
        <authorList>
            <person name="Dias G.B."/>
            <person name="Bergman C.M."/>
            <person name="Manee M."/>
        </authorList>
    </citation>
    <scope>NUCLEOTIDE SEQUENCE</scope>
    <source>
        <strain evidence="1">AA-2017</strain>
        <tissue evidence="1">Whole larva</tissue>
    </source>
</reference>
<keyword evidence="2" id="KW-1185">Reference proteome</keyword>
<evidence type="ECO:0000313" key="1">
    <source>
        <dbReference type="EMBL" id="KAF7275923.1"/>
    </source>
</evidence>
<name>A0A834M9Q3_RHYFE</name>
<proteinExistence type="predicted"/>
<accession>A0A834M9Q3</accession>
<dbReference type="AlphaFoldDB" id="A0A834M9Q3"/>
<comment type="caution">
    <text evidence="1">The sequence shown here is derived from an EMBL/GenBank/DDBJ whole genome shotgun (WGS) entry which is preliminary data.</text>
</comment>
<evidence type="ECO:0000313" key="2">
    <source>
        <dbReference type="Proteomes" id="UP000625711"/>
    </source>
</evidence>
<gene>
    <name evidence="1" type="ORF">GWI33_011138</name>
</gene>
<sequence>RPERKPAEKGVNGGELVVVHPLEPISGAARGPPRRPVMDALYVTFRLKTCHLLTEQWPCE</sequence>
<organism evidence="1 2">
    <name type="scientific">Rhynchophorus ferrugineus</name>
    <name type="common">Red palm weevil</name>
    <name type="synonym">Curculio ferrugineus</name>
    <dbReference type="NCBI Taxonomy" id="354439"/>
    <lineage>
        <taxon>Eukaryota</taxon>
        <taxon>Metazoa</taxon>
        <taxon>Ecdysozoa</taxon>
        <taxon>Arthropoda</taxon>
        <taxon>Hexapoda</taxon>
        <taxon>Insecta</taxon>
        <taxon>Pterygota</taxon>
        <taxon>Neoptera</taxon>
        <taxon>Endopterygota</taxon>
        <taxon>Coleoptera</taxon>
        <taxon>Polyphaga</taxon>
        <taxon>Cucujiformia</taxon>
        <taxon>Curculionidae</taxon>
        <taxon>Dryophthorinae</taxon>
        <taxon>Rhynchophorus</taxon>
    </lineage>
</organism>
<dbReference type="Proteomes" id="UP000625711">
    <property type="component" value="Unassembled WGS sequence"/>
</dbReference>
<dbReference type="EMBL" id="JAACXV010008772">
    <property type="protein sequence ID" value="KAF7275923.1"/>
    <property type="molecule type" value="Genomic_DNA"/>
</dbReference>